<protein>
    <submittedName>
        <fullName evidence="1">Uncharacterized protein</fullName>
    </submittedName>
</protein>
<evidence type="ECO:0000313" key="1">
    <source>
        <dbReference type="EMBL" id="CAL8070367.1"/>
    </source>
</evidence>
<organism evidence="1 2">
    <name type="scientific">Orchesella dallaii</name>
    <dbReference type="NCBI Taxonomy" id="48710"/>
    <lineage>
        <taxon>Eukaryota</taxon>
        <taxon>Metazoa</taxon>
        <taxon>Ecdysozoa</taxon>
        <taxon>Arthropoda</taxon>
        <taxon>Hexapoda</taxon>
        <taxon>Collembola</taxon>
        <taxon>Entomobryomorpha</taxon>
        <taxon>Entomobryoidea</taxon>
        <taxon>Orchesellidae</taxon>
        <taxon>Orchesellinae</taxon>
        <taxon>Orchesella</taxon>
    </lineage>
</organism>
<dbReference type="Proteomes" id="UP001642540">
    <property type="component" value="Unassembled WGS sequence"/>
</dbReference>
<gene>
    <name evidence="1" type="ORF">ODALV1_LOCUS1207</name>
</gene>
<keyword evidence="2" id="KW-1185">Reference proteome</keyword>
<sequence length="118" mass="13462">MFNVYLLPTFLYFSSSSHIIFVPRKIRERNCLPCLLPSCSTHGKPYQTITETHREESTKNVEKQQVYYCSSSVSNSLDDGREKIGIKMSTIFSPFISIPSHLSILSCNFSPNFQCLSI</sequence>
<evidence type="ECO:0000313" key="2">
    <source>
        <dbReference type="Proteomes" id="UP001642540"/>
    </source>
</evidence>
<dbReference type="EMBL" id="CAXLJM020000004">
    <property type="protein sequence ID" value="CAL8070367.1"/>
    <property type="molecule type" value="Genomic_DNA"/>
</dbReference>
<accession>A0ABP1PL21</accession>
<name>A0ABP1PL21_9HEXA</name>
<reference evidence="1 2" key="1">
    <citation type="submission" date="2024-08" db="EMBL/GenBank/DDBJ databases">
        <authorList>
            <person name="Cucini C."/>
            <person name="Frati F."/>
        </authorList>
    </citation>
    <scope>NUCLEOTIDE SEQUENCE [LARGE SCALE GENOMIC DNA]</scope>
</reference>
<comment type="caution">
    <text evidence="1">The sequence shown here is derived from an EMBL/GenBank/DDBJ whole genome shotgun (WGS) entry which is preliminary data.</text>
</comment>
<proteinExistence type="predicted"/>